<reference evidence="2 3" key="1">
    <citation type="submission" date="2021-06" db="EMBL/GenBank/DDBJ databases">
        <authorList>
            <person name="Palmer J.M."/>
        </authorList>
    </citation>
    <scope>NUCLEOTIDE SEQUENCE [LARGE SCALE GENOMIC DNA]</scope>
    <source>
        <strain evidence="3">if_2019</strain>
        <tissue evidence="2">Muscle</tissue>
    </source>
</reference>
<proteinExistence type="predicted"/>
<evidence type="ECO:0000256" key="1">
    <source>
        <dbReference type="SAM" id="MobiDB-lite"/>
    </source>
</evidence>
<protein>
    <submittedName>
        <fullName evidence="2">Gamma-adducin</fullName>
    </submittedName>
</protein>
<feature type="compositionally biased region" description="Basic and acidic residues" evidence="1">
    <location>
        <begin position="12"/>
        <end position="21"/>
    </location>
</feature>
<feature type="non-terminal residue" evidence="2">
    <location>
        <position position="1"/>
    </location>
</feature>
<organism evidence="2 3">
    <name type="scientific">Ilyodon furcidens</name>
    <name type="common">goldbreast splitfin</name>
    <dbReference type="NCBI Taxonomy" id="33524"/>
    <lineage>
        <taxon>Eukaryota</taxon>
        <taxon>Metazoa</taxon>
        <taxon>Chordata</taxon>
        <taxon>Craniata</taxon>
        <taxon>Vertebrata</taxon>
        <taxon>Euteleostomi</taxon>
        <taxon>Actinopterygii</taxon>
        <taxon>Neopterygii</taxon>
        <taxon>Teleostei</taxon>
        <taxon>Neoteleostei</taxon>
        <taxon>Acanthomorphata</taxon>
        <taxon>Ovalentaria</taxon>
        <taxon>Atherinomorphae</taxon>
        <taxon>Cyprinodontiformes</taxon>
        <taxon>Goodeidae</taxon>
        <taxon>Ilyodon</taxon>
    </lineage>
</organism>
<dbReference type="EMBL" id="JAHRIQ010011808">
    <property type="protein sequence ID" value="MEQ2224119.1"/>
    <property type="molecule type" value="Genomic_DNA"/>
</dbReference>
<accession>A0ABV0SUA4</accession>
<keyword evidence="3" id="KW-1185">Reference proteome</keyword>
<dbReference type="PANTHER" id="PTHR10672:SF5">
    <property type="entry name" value="GAMMA-ADDUCIN"/>
    <property type="match status" value="1"/>
</dbReference>
<dbReference type="PANTHER" id="PTHR10672">
    <property type="entry name" value="ADDUCIN"/>
    <property type="match status" value="1"/>
</dbReference>
<dbReference type="InterPro" id="IPR051017">
    <property type="entry name" value="Aldolase-II_Adducin_sf"/>
</dbReference>
<gene>
    <name evidence="2" type="primary">ADD3_2</name>
    <name evidence="2" type="ORF">ILYODFUR_004128</name>
</gene>
<evidence type="ECO:0000313" key="2">
    <source>
        <dbReference type="EMBL" id="MEQ2224119.1"/>
    </source>
</evidence>
<sequence>GYRTGYSYRNPIVREKPRSKNDVEIPATVSAVPSEDSELGLRSPFKFMAQKQQRERTRWLTSPNSYLKVNVPEQSPSGDVSPRTKIMWMKSSQPGNSVGTPIKIEDLNQFVPLNTNPTEVLDRRNRVSFCLTTTEILSNLY</sequence>
<evidence type="ECO:0000313" key="3">
    <source>
        <dbReference type="Proteomes" id="UP001482620"/>
    </source>
</evidence>
<feature type="region of interest" description="Disordered" evidence="1">
    <location>
        <begin position="1"/>
        <end position="21"/>
    </location>
</feature>
<comment type="caution">
    <text evidence="2">The sequence shown here is derived from an EMBL/GenBank/DDBJ whole genome shotgun (WGS) entry which is preliminary data.</text>
</comment>
<name>A0ABV0SUA4_9TELE</name>
<dbReference type="Proteomes" id="UP001482620">
    <property type="component" value="Unassembled WGS sequence"/>
</dbReference>